<feature type="region of interest" description="Disordered" evidence="2">
    <location>
        <begin position="138"/>
        <end position="172"/>
    </location>
</feature>
<dbReference type="Proteomes" id="UP001177003">
    <property type="component" value="Chromosome 3"/>
</dbReference>
<keyword evidence="4" id="KW-1185">Reference proteome</keyword>
<accession>A0AA36DYU6</accession>
<gene>
    <name evidence="3" type="ORF">LSALG_LOCUS16085</name>
</gene>
<proteinExistence type="predicted"/>
<evidence type="ECO:0000256" key="2">
    <source>
        <dbReference type="SAM" id="MobiDB-lite"/>
    </source>
</evidence>
<evidence type="ECO:0000313" key="3">
    <source>
        <dbReference type="EMBL" id="CAI9276088.1"/>
    </source>
</evidence>
<organism evidence="3 4">
    <name type="scientific">Lactuca saligna</name>
    <name type="common">Willowleaf lettuce</name>
    <dbReference type="NCBI Taxonomy" id="75948"/>
    <lineage>
        <taxon>Eukaryota</taxon>
        <taxon>Viridiplantae</taxon>
        <taxon>Streptophyta</taxon>
        <taxon>Embryophyta</taxon>
        <taxon>Tracheophyta</taxon>
        <taxon>Spermatophyta</taxon>
        <taxon>Magnoliopsida</taxon>
        <taxon>eudicotyledons</taxon>
        <taxon>Gunneridae</taxon>
        <taxon>Pentapetalae</taxon>
        <taxon>asterids</taxon>
        <taxon>campanulids</taxon>
        <taxon>Asterales</taxon>
        <taxon>Asteraceae</taxon>
        <taxon>Cichorioideae</taxon>
        <taxon>Cichorieae</taxon>
        <taxon>Lactucinae</taxon>
        <taxon>Lactuca</taxon>
    </lineage>
</organism>
<feature type="coiled-coil region" evidence="1">
    <location>
        <begin position="175"/>
        <end position="207"/>
    </location>
</feature>
<sequence length="235" mass="26891">MEGSSEHISFVDQLSSVLILNVKNRQNMIIDIEFSHYDKVLRPIIECLKFSPLSQALIMAESITLVHLSKAYSLAIYTKAYEIIHFEVSFHKTSITKACFCILLGFTSSESLVDPESISNIALIGIFYQMGFIEQKSKNDDQKGNEASASNKGKEKLIDDEEEEEGLSKSEKLMRKKRDKELDDLLNLRKKLEAQEAEEKIEQIMLETQKSLFPPWSICRIQKEANCNAWFLVCI</sequence>
<dbReference type="AlphaFoldDB" id="A0AA36DYU6"/>
<evidence type="ECO:0000313" key="4">
    <source>
        <dbReference type="Proteomes" id="UP001177003"/>
    </source>
</evidence>
<evidence type="ECO:0000256" key="1">
    <source>
        <dbReference type="SAM" id="Coils"/>
    </source>
</evidence>
<dbReference type="EMBL" id="OX465079">
    <property type="protein sequence ID" value="CAI9276088.1"/>
    <property type="molecule type" value="Genomic_DNA"/>
</dbReference>
<name>A0AA36DYU6_LACSI</name>
<protein>
    <submittedName>
        <fullName evidence="3">Uncharacterized protein</fullName>
    </submittedName>
</protein>
<keyword evidence="1" id="KW-0175">Coiled coil</keyword>
<reference evidence="3" key="1">
    <citation type="submission" date="2023-04" db="EMBL/GenBank/DDBJ databases">
        <authorList>
            <person name="Vijverberg K."/>
            <person name="Xiong W."/>
            <person name="Schranz E."/>
        </authorList>
    </citation>
    <scope>NUCLEOTIDE SEQUENCE</scope>
</reference>